<evidence type="ECO:0000313" key="5">
    <source>
        <dbReference type="Proteomes" id="UP001597183"/>
    </source>
</evidence>
<dbReference type="Proteomes" id="UP001597183">
    <property type="component" value="Unassembled WGS sequence"/>
</dbReference>
<evidence type="ECO:0000259" key="3">
    <source>
        <dbReference type="PROSITE" id="PS50043"/>
    </source>
</evidence>
<dbReference type="InterPro" id="IPR016032">
    <property type="entry name" value="Sig_transdc_resp-reg_C-effctor"/>
</dbReference>
<dbReference type="PROSITE" id="PS50043">
    <property type="entry name" value="HTH_LUXR_2"/>
    <property type="match status" value="1"/>
</dbReference>
<reference evidence="5" key="1">
    <citation type="journal article" date="2019" name="Int. J. Syst. Evol. Microbiol.">
        <title>The Global Catalogue of Microorganisms (GCM) 10K type strain sequencing project: providing services to taxonomists for standard genome sequencing and annotation.</title>
        <authorList>
            <consortium name="The Broad Institute Genomics Platform"/>
            <consortium name="The Broad Institute Genome Sequencing Center for Infectious Disease"/>
            <person name="Wu L."/>
            <person name="Ma J."/>
        </authorList>
    </citation>
    <scope>NUCLEOTIDE SEQUENCE [LARGE SCALE GENOMIC DNA]</scope>
    <source>
        <strain evidence="5">CCM 7526</strain>
    </source>
</reference>
<sequence length="943" mass="99440">MVGRPRVVAAAWARPVAMVERTRELAALTACLEEIKTGAARVVVIEGVAGIGKTALLQAVRERAPARGVRVLATLVPHLSSTAPYGLLRRLLGPEVARRGGATTLTGAAAFAAPLFTPGAPVAAGVDYGCHWLLAALADAGPLLIALDDAHWADIESLRVLADAAEDLSGAPLAVMVTARPGLNRAAEPLLARLATLDGARVVHPAPLSEVGVATLLRHAFNREPDPEFTAACAQASGGNVFYLRELIRPLIAAGLSPTAGAVAELDATGPEALVHTVRRRLGELGLIATDLAQAAAVLGDDTPFADVAALAGVADDPAGDAAVSLRVSSILARTAPVAFPHPLVRAAVEQTVPPERLGRLHAKAAGVLRTAGAAPAKIAEHLLLAPPAGRAEVVDLLVDEAHRDLTTGSAEAAGRLLRRAMAEPPTPDSRPAVLLALATAERATGHLAEAGDHLREVVETGARPVALTAMADLFEVLYELDDADAASRLRRRAYAAEPYGRDQAEVRLRAALLLQAAETADDRAPTGLADIDIDRLPTGTGEERRLLVCAAIHHRATGQCPPDEFQAHLRRVVENLPADRPLTYWEVLAALEAAAFLAAAEAMTDAETVLDRLRPEVVRLRRIAPGLQAEWSNRTVLNNLRRGHFEEAAAGLAEAERFAARHGLTMYAAMVSFTRGIIDMERGDYARAGAHLLLGPAEPAVVGALGELLSGRPAEALARLALPGHPDAPVTEREIEFEIHLIASHAYEILGDRAQALREADRELAVRRRHGPSYRLAAALRRRASFAPAREAVDLLTEAMAACDGTPREPVLARVRAAYGAALRRSGRLREARTELAAALDLATRLGMPRLAAKVGTEIRAAGGRPRRTRVTGVAALTDGQAAVARLAAAGRTNREIAESLYVTIKTVETHLAAVYRKLAVSGREQLREALAGDTQFSGSAP</sequence>
<dbReference type="InterPro" id="IPR041664">
    <property type="entry name" value="AAA_16"/>
</dbReference>
<dbReference type="Pfam" id="PF00196">
    <property type="entry name" value="GerE"/>
    <property type="match status" value="1"/>
</dbReference>
<keyword evidence="1" id="KW-0547">Nucleotide-binding</keyword>
<organism evidence="4 5">
    <name type="scientific">Actinoplanes sichuanensis</name>
    <dbReference type="NCBI Taxonomy" id="512349"/>
    <lineage>
        <taxon>Bacteria</taxon>
        <taxon>Bacillati</taxon>
        <taxon>Actinomycetota</taxon>
        <taxon>Actinomycetes</taxon>
        <taxon>Micromonosporales</taxon>
        <taxon>Micromonosporaceae</taxon>
        <taxon>Actinoplanes</taxon>
    </lineage>
</organism>
<proteinExistence type="predicted"/>
<dbReference type="Pfam" id="PF13191">
    <property type="entry name" value="AAA_16"/>
    <property type="match status" value="1"/>
</dbReference>
<dbReference type="PANTHER" id="PTHR16305:SF35">
    <property type="entry name" value="TRANSCRIPTIONAL ACTIVATOR DOMAIN"/>
    <property type="match status" value="1"/>
</dbReference>
<accession>A0ABW4A0Y0</accession>
<dbReference type="RefSeq" id="WP_317793843.1">
    <property type="nucleotide sequence ID" value="NZ_AP028461.1"/>
</dbReference>
<dbReference type="InterPro" id="IPR011990">
    <property type="entry name" value="TPR-like_helical_dom_sf"/>
</dbReference>
<protein>
    <submittedName>
        <fullName evidence="4">ATP-binding protein</fullName>
    </submittedName>
</protein>
<dbReference type="PROSITE" id="PS00622">
    <property type="entry name" value="HTH_LUXR_1"/>
    <property type="match status" value="1"/>
</dbReference>
<comment type="caution">
    <text evidence="4">The sequence shown here is derived from an EMBL/GenBank/DDBJ whole genome shotgun (WGS) entry which is preliminary data.</text>
</comment>
<feature type="domain" description="HTH luxR-type" evidence="3">
    <location>
        <begin position="871"/>
        <end position="935"/>
    </location>
</feature>
<dbReference type="PRINTS" id="PR00038">
    <property type="entry name" value="HTHLUXR"/>
</dbReference>
<dbReference type="EMBL" id="JBHTMK010000004">
    <property type="protein sequence ID" value="MFD1364241.1"/>
    <property type="molecule type" value="Genomic_DNA"/>
</dbReference>
<dbReference type="CDD" id="cd06170">
    <property type="entry name" value="LuxR_C_like"/>
    <property type="match status" value="1"/>
</dbReference>
<gene>
    <name evidence="4" type="ORF">ACFQ5G_02665</name>
</gene>
<dbReference type="Gene3D" id="1.10.10.10">
    <property type="entry name" value="Winged helix-like DNA-binding domain superfamily/Winged helix DNA-binding domain"/>
    <property type="match status" value="1"/>
</dbReference>
<dbReference type="SMART" id="SM00421">
    <property type="entry name" value="HTH_LUXR"/>
    <property type="match status" value="1"/>
</dbReference>
<evidence type="ECO:0000313" key="4">
    <source>
        <dbReference type="EMBL" id="MFD1364241.1"/>
    </source>
</evidence>
<name>A0ABW4A0Y0_9ACTN</name>
<dbReference type="SUPFAM" id="SSF48452">
    <property type="entry name" value="TPR-like"/>
    <property type="match status" value="1"/>
</dbReference>
<dbReference type="GO" id="GO:0005524">
    <property type="term" value="F:ATP binding"/>
    <property type="evidence" value="ECO:0007669"/>
    <property type="project" value="UniProtKB-KW"/>
</dbReference>
<dbReference type="SUPFAM" id="SSF46894">
    <property type="entry name" value="C-terminal effector domain of the bipartite response regulators"/>
    <property type="match status" value="1"/>
</dbReference>
<evidence type="ECO:0000256" key="2">
    <source>
        <dbReference type="ARBA" id="ARBA00022840"/>
    </source>
</evidence>
<evidence type="ECO:0000256" key="1">
    <source>
        <dbReference type="ARBA" id="ARBA00022741"/>
    </source>
</evidence>
<dbReference type="InterPro" id="IPR036388">
    <property type="entry name" value="WH-like_DNA-bd_sf"/>
</dbReference>
<dbReference type="PANTHER" id="PTHR16305">
    <property type="entry name" value="TESTICULAR SOLUBLE ADENYLYL CYCLASE"/>
    <property type="match status" value="1"/>
</dbReference>
<dbReference type="Gene3D" id="3.40.50.300">
    <property type="entry name" value="P-loop containing nucleotide triphosphate hydrolases"/>
    <property type="match status" value="1"/>
</dbReference>
<dbReference type="SUPFAM" id="SSF52540">
    <property type="entry name" value="P-loop containing nucleoside triphosphate hydrolases"/>
    <property type="match status" value="1"/>
</dbReference>
<keyword evidence="5" id="KW-1185">Reference proteome</keyword>
<dbReference type="InterPro" id="IPR027417">
    <property type="entry name" value="P-loop_NTPase"/>
</dbReference>
<keyword evidence="2 4" id="KW-0067">ATP-binding</keyword>
<dbReference type="InterPro" id="IPR000792">
    <property type="entry name" value="Tscrpt_reg_LuxR_C"/>
</dbReference>